<dbReference type="GO" id="GO:0071111">
    <property type="term" value="F:cyclic-guanylate-specific phosphodiesterase activity"/>
    <property type="evidence" value="ECO:0007669"/>
    <property type="project" value="InterPro"/>
</dbReference>
<name>A0A645H1N5_9ZZZZ</name>
<organism evidence="2">
    <name type="scientific">bioreactor metagenome</name>
    <dbReference type="NCBI Taxonomy" id="1076179"/>
    <lineage>
        <taxon>unclassified sequences</taxon>
        <taxon>metagenomes</taxon>
        <taxon>ecological metagenomes</taxon>
    </lineage>
</organism>
<protein>
    <submittedName>
        <fullName evidence="2">Putative signaling protein</fullName>
    </submittedName>
</protein>
<dbReference type="CDD" id="cd01948">
    <property type="entry name" value="EAL"/>
    <property type="match status" value="1"/>
</dbReference>
<dbReference type="InterPro" id="IPR001633">
    <property type="entry name" value="EAL_dom"/>
</dbReference>
<gene>
    <name evidence="2" type="ORF">SDC9_180404</name>
</gene>
<dbReference type="PROSITE" id="PS50883">
    <property type="entry name" value="EAL"/>
    <property type="match status" value="1"/>
</dbReference>
<dbReference type="Pfam" id="PF00563">
    <property type="entry name" value="EAL"/>
    <property type="match status" value="1"/>
</dbReference>
<dbReference type="EMBL" id="VSSQ01085186">
    <property type="protein sequence ID" value="MPN32921.1"/>
    <property type="molecule type" value="Genomic_DNA"/>
</dbReference>
<sequence length="95" mass="10660">MGYSSLIYLKRFPINTLKIDRSFIQDINGDSDGAFIAKAIIGLGQKLKLNVVAEGVETMEQLQFLQNQNCTQMQGFIFSRPLPAGEMTELLKKYA</sequence>
<dbReference type="PANTHER" id="PTHR33121">
    <property type="entry name" value="CYCLIC DI-GMP PHOSPHODIESTERASE PDEF"/>
    <property type="match status" value="1"/>
</dbReference>
<dbReference type="SUPFAM" id="SSF141868">
    <property type="entry name" value="EAL domain-like"/>
    <property type="match status" value="1"/>
</dbReference>
<dbReference type="InterPro" id="IPR050706">
    <property type="entry name" value="Cyclic-di-GMP_PDE-like"/>
</dbReference>
<dbReference type="SMART" id="SM00052">
    <property type="entry name" value="EAL"/>
    <property type="match status" value="1"/>
</dbReference>
<proteinExistence type="predicted"/>
<dbReference type="Gene3D" id="3.20.20.450">
    <property type="entry name" value="EAL domain"/>
    <property type="match status" value="1"/>
</dbReference>
<evidence type="ECO:0000259" key="1">
    <source>
        <dbReference type="PROSITE" id="PS50883"/>
    </source>
</evidence>
<reference evidence="2" key="1">
    <citation type="submission" date="2019-08" db="EMBL/GenBank/DDBJ databases">
        <authorList>
            <person name="Kucharzyk K."/>
            <person name="Murdoch R.W."/>
            <person name="Higgins S."/>
            <person name="Loffler F."/>
        </authorList>
    </citation>
    <scope>NUCLEOTIDE SEQUENCE</scope>
</reference>
<dbReference type="InterPro" id="IPR035919">
    <property type="entry name" value="EAL_sf"/>
</dbReference>
<dbReference type="PANTHER" id="PTHR33121:SF71">
    <property type="entry name" value="OXYGEN SENSOR PROTEIN DOSP"/>
    <property type="match status" value="1"/>
</dbReference>
<dbReference type="AlphaFoldDB" id="A0A645H1N5"/>
<comment type="caution">
    <text evidence="2">The sequence shown here is derived from an EMBL/GenBank/DDBJ whole genome shotgun (WGS) entry which is preliminary data.</text>
</comment>
<evidence type="ECO:0000313" key="2">
    <source>
        <dbReference type="EMBL" id="MPN32921.1"/>
    </source>
</evidence>
<feature type="domain" description="EAL" evidence="1">
    <location>
        <begin position="1"/>
        <end position="95"/>
    </location>
</feature>
<accession>A0A645H1N5</accession>